<accession>A0A9W5TZ16</accession>
<dbReference type="GO" id="GO:0016020">
    <property type="term" value="C:membrane"/>
    <property type="evidence" value="ECO:0007669"/>
    <property type="project" value="UniProtKB-SubCell"/>
</dbReference>
<feature type="transmembrane region" description="Helical" evidence="8">
    <location>
        <begin position="331"/>
        <end position="352"/>
    </location>
</feature>
<feature type="transmembrane region" description="Helical" evidence="8">
    <location>
        <begin position="12"/>
        <end position="31"/>
    </location>
</feature>
<evidence type="ECO:0000313" key="9">
    <source>
        <dbReference type="EMBL" id="GGB47543.1"/>
    </source>
</evidence>
<evidence type="ECO:0000256" key="4">
    <source>
        <dbReference type="ARBA" id="ARBA00022544"/>
    </source>
</evidence>
<evidence type="ECO:0000256" key="7">
    <source>
        <dbReference type="ARBA" id="ARBA00023136"/>
    </source>
</evidence>
<proteinExistence type="inferred from homology"/>
<comment type="similarity">
    <text evidence="2">Belongs to the amino acid-polyamine-organocation (APC) superfamily. Spore germination protein (SGP) (TC 2.A.3.9) family.</text>
</comment>
<reference evidence="9" key="1">
    <citation type="journal article" date="2014" name="Int. J. Syst. Evol. Microbiol.">
        <title>Complete genome sequence of Corynebacterium casei LMG S-19264T (=DSM 44701T), isolated from a smear-ripened cheese.</title>
        <authorList>
            <consortium name="US DOE Joint Genome Institute (JGI-PGF)"/>
            <person name="Walter F."/>
            <person name="Albersmeier A."/>
            <person name="Kalinowski J."/>
            <person name="Ruckert C."/>
        </authorList>
    </citation>
    <scope>NUCLEOTIDE SEQUENCE</scope>
    <source>
        <strain evidence="9">CGMCC 1.15454</strain>
    </source>
</reference>
<evidence type="ECO:0000256" key="2">
    <source>
        <dbReference type="ARBA" id="ARBA00007998"/>
    </source>
</evidence>
<dbReference type="PANTHER" id="PTHR34975:SF2">
    <property type="entry name" value="SPORE GERMINATION PROTEIN A2"/>
    <property type="match status" value="1"/>
</dbReference>
<feature type="transmembrane region" description="Helical" evidence="8">
    <location>
        <begin position="301"/>
        <end position="319"/>
    </location>
</feature>
<gene>
    <name evidence="9" type="primary">gerKB</name>
    <name evidence="9" type="ORF">GCM10011409_26270</name>
</gene>
<evidence type="ECO:0000256" key="5">
    <source>
        <dbReference type="ARBA" id="ARBA00022692"/>
    </source>
</evidence>
<dbReference type="EMBL" id="BMJD01000021">
    <property type="protein sequence ID" value="GGB47543.1"/>
    <property type="molecule type" value="Genomic_DNA"/>
</dbReference>
<name>A0A9W5TZ16_9BACI</name>
<dbReference type="GO" id="GO:0009847">
    <property type="term" value="P:spore germination"/>
    <property type="evidence" value="ECO:0007669"/>
    <property type="project" value="InterPro"/>
</dbReference>
<feature type="transmembrane region" description="Helical" evidence="8">
    <location>
        <begin position="37"/>
        <end position="59"/>
    </location>
</feature>
<feature type="transmembrane region" description="Helical" evidence="8">
    <location>
        <begin position="179"/>
        <end position="202"/>
    </location>
</feature>
<dbReference type="RefSeq" id="WP_188725313.1">
    <property type="nucleotide sequence ID" value="NZ_BMJD01000021.1"/>
</dbReference>
<organism evidence="9 10">
    <name type="scientific">Lentibacillus populi</name>
    <dbReference type="NCBI Taxonomy" id="1827502"/>
    <lineage>
        <taxon>Bacteria</taxon>
        <taxon>Bacillati</taxon>
        <taxon>Bacillota</taxon>
        <taxon>Bacilli</taxon>
        <taxon>Bacillales</taxon>
        <taxon>Bacillaceae</taxon>
        <taxon>Lentibacillus</taxon>
    </lineage>
</organism>
<protein>
    <submittedName>
        <fullName evidence="9">Spore germination protein KB</fullName>
    </submittedName>
</protein>
<feature type="transmembrane region" description="Helical" evidence="8">
    <location>
        <begin position="111"/>
        <end position="131"/>
    </location>
</feature>
<evidence type="ECO:0000256" key="3">
    <source>
        <dbReference type="ARBA" id="ARBA00022448"/>
    </source>
</evidence>
<comment type="subcellular location">
    <subcellularLocation>
        <location evidence="1">Membrane</location>
        <topology evidence="1">Multi-pass membrane protein</topology>
    </subcellularLocation>
</comment>
<reference evidence="9" key="2">
    <citation type="submission" date="2020-09" db="EMBL/GenBank/DDBJ databases">
        <authorList>
            <person name="Sun Q."/>
            <person name="Zhou Y."/>
        </authorList>
    </citation>
    <scope>NUCLEOTIDE SEQUENCE</scope>
    <source>
        <strain evidence="9">CGMCC 1.15454</strain>
    </source>
</reference>
<dbReference type="PANTHER" id="PTHR34975">
    <property type="entry name" value="SPORE GERMINATION PROTEIN A2"/>
    <property type="match status" value="1"/>
</dbReference>
<feature type="transmembrane region" description="Helical" evidence="8">
    <location>
        <begin position="138"/>
        <end position="159"/>
    </location>
</feature>
<comment type="caution">
    <text evidence="9">The sequence shown here is derived from an EMBL/GenBank/DDBJ whole genome shotgun (WGS) entry which is preliminary data.</text>
</comment>
<dbReference type="Pfam" id="PF03845">
    <property type="entry name" value="Spore_permease"/>
    <property type="match status" value="1"/>
</dbReference>
<dbReference type="NCBIfam" id="TIGR00912">
    <property type="entry name" value="2A0309"/>
    <property type="match status" value="1"/>
</dbReference>
<evidence type="ECO:0000256" key="1">
    <source>
        <dbReference type="ARBA" id="ARBA00004141"/>
    </source>
</evidence>
<feature type="transmembrane region" description="Helical" evidence="8">
    <location>
        <begin position="79"/>
        <end position="99"/>
    </location>
</feature>
<evidence type="ECO:0000256" key="6">
    <source>
        <dbReference type="ARBA" id="ARBA00022989"/>
    </source>
</evidence>
<keyword evidence="3" id="KW-0813">Transport</keyword>
<keyword evidence="4" id="KW-0309">Germination</keyword>
<keyword evidence="5 8" id="KW-0812">Transmembrane</keyword>
<feature type="transmembrane region" description="Helical" evidence="8">
    <location>
        <begin position="214"/>
        <end position="237"/>
    </location>
</feature>
<keyword evidence="10" id="KW-1185">Reference proteome</keyword>
<evidence type="ECO:0000256" key="8">
    <source>
        <dbReference type="SAM" id="Phobius"/>
    </source>
</evidence>
<keyword evidence="6 8" id="KW-1133">Transmembrane helix</keyword>
<keyword evidence="7 8" id="KW-0472">Membrane</keyword>
<sequence length="363" mass="41359">MGGKINIPQFFFIFLLSTGLSNHVLIIPLLIDVAGRDAWISVIVGYLISALFMFLLVFVSRHFKERSVFEWLEIAYRPVLSRLLAICLIIFLLITGWITFKETISWTNETYLPNTPMFIIGFSILAASLYISIGKINVIAICAGVLLPFVIVFGLFVTIGTIPDKDYSLITPILVENSWINVINGVVLVFGSNIEVFLLLFLQQHIIRKINLSHLLLLTFFLSILTIGPLLGSIAVFGAEEVAALKYPAFFQWRILSIGTYFNHLDFLSIYQWLSGAFIRLALILYLITSAFNIKTKKGRLFIQSCVCVLYLIFLYVPISDEHFILFLRDYFYYGSSLFAVIVTLLIAFLVWKSKDRRNLSEK</sequence>
<feature type="transmembrane region" description="Helical" evidence="8">
    <location>
        <begin position="270"/>
        <end position="289"/>
    </location>
</feature>
<evidence type="ECO:0000313" key="10">
    <source>
        <dbReference type="Proteomes" id="UP000621492"/>
    </source>
</evidence>
<dbReference type="AlphaFoldDB" id="A0A9W5TZ16"/>
<dbReference type="Proteomes" id="UP000621492">
    <property type="component" value="Unassembled WGS sequence"/>
</dbReference>
<dbReference type="InterPro" id="IPR004761">
    <property type="entry name" value="Spore_GerAB"/>
</dbReference>